<keyword evidence="3" id="KW-1185">Reference proteome</keyword>
<dbReference type="InterPro" id="IPR022742">
    <property type="entry name" value="Hydrolase_4"/>
</dbReference>
<dbReference type="SUPFAM" id="SSF53474">
    <property type="entry name" value="alpha/beta-Hydrolases"/>
    <property type="match status" value="1"/>
</dbReference>
<feature type="domain" description="Serine aminopeptidase S33" evidence="1">
    <location>
        <begin position="47"/>
        <end position="301"/>
    </location>
</feature>
<evidence type="ECO:0000313" key="2">
    <source>
        <dbReference type="EMBL" id="QBK31758.1"/>
    </source>
</evidence>
<sequence>MRMPIMSVLLSFPGNPCPEPFRQGRSRTGDGFALRYCVFRTAVTPCQGAVVLLHGRNECIEKYAETCADLLARGFDVCTFDWRGQGGSTRFFRDARRGYVDDFAQYEADLDHMLGEVFLAEARPPFFIVAHSMGALVALLAAPQLTNRINRMVLSAPFLGLSPESPPPSVLGPVTGLMRHVGMGRAYMGAGPRGITAVDFAVNKLTHDRRRFARNQAILDPARGLGLGGPTAGWLRASISAMDRVADPAHMAAIRVPAVIVAAGADRVVSNAVTEAFGRRMRIGSMIMVPGARHELMQEADGYRDQFWAAFEAFVPGRAG</sequence>
<protein>
    <submittedName>
        <fullName evidence="2">Alpha/beta hydrolase</fullName>
    </submittedName>
</protein>
<dbReference type="AlphaFoldDB" id="A0A4V1A487"/>
<accession>A0A4V1A487</accession>
<evidence type="ECO:0000259" key="1">
    <source>
        <dbReference type="Pfam" id="PF12146"/>
    </source>
</evidence>
<dbReference type="GO" id="GO:0016787">
    <property type="term" value="F:hydrolase activity"/>
    <property type="evidence" value="ECO:0007669"/>
    <property type="project" value="UniProtKB-KW"/>
</dbReference>
<organism evidence="2 3">
    <name type="scientific">Roseitalea porphyridii</name>
    <dbReference type="NCBI Taxonomy" id="1852022"/>
    <lineage>
        <taxon>Bacteria</taxon>
        <taxon>Pseudomonadati</taxon>
        <taxon>Pseudomonadota</taxon>
        <taxon>Alphaproteobacteria</taxon>
        <taxon>Hyphomicrobiales</taxon>
        <taxon>Ahrensiaceae</taxon>
        <taxon>Roseitalea</taxon>
    </lineage>
</organism>
<proteinExistence type="predicted"/>
<evidence type="ECO:0000313" key="3">
    <source>
        <dbReference type="Proteomes" id="UP000293719"/>
    </source>
</evidence>
<keyword evidence="2" id="KW-0378">Hydrolase</keyword>
<dbReference type="KEGG" id="rpod:E0E05_14795"/>
<dbReference type="Pfam" id="PF12146">
    <property type="entry name" value="Hydrolase_4"/>
    <property type="match status" value="1"/>
</dbReference>
<dbReference type="Proteomes" id="UP000293719">
    <property type="component" value="Chromosome"/>
</dbReference>
<dbReference type="InterPro" id="IPR051044">
    <property type="entry name" value="MAG_DAG_Lipase"/>
</dbReference>
<dbReference type="EMBL" id="CP036532">
    <property type="protein sequence ID" value="QBK31758.1"/>
    <property type="molecule type" value="Genomic_DNA"/>
</dbReference>
<dbReference type="Gene3D" id="3.40.50.1820">
    <property type="entry name" value="alpha/beta hydrolase"/>
    <property type="match status" value="1"/>
</dbReference>
<reference evidence="2 3" key="1">
    <citation type="journal article" date="2017" name="Int. J. Syst. Evol. Microbiol.">
        <title>Roseitalea porphyridii gen. nov., sp. nov., isolated from a red alga, and reclassification of Hoeflea suaedae Chung et al. 2013 as Pseudohoeflea suaedae gen. nov., comb. nov.</title>
        <authorList>
            <person name="Hyeon J.W."/>
            <person name="Jeong S.E."/>
            <person name="Baek K."/>
            <person name="Jeon C.O."/>
        </authorList>
    </citation>
    <scope>NUCLEOTIDE SEQUENCE [LARGE SCALE GENOMIC DNA]</scope>
    <source>
        <strain evidence="2 3">MA7-20</strain>
    </source>
</reference>
<dbReference type="PANTHER" id="PTHR11614">
    <property type="entry name" value="PHOSPHOLIPASE-RELATED"/>
    <property type="match status" value="1"/>
</dbReference>
<dbReference type="InterPro" id="IPR029058">
    <property type="entry name" value="AB_hydrolase_fold"/>
</dbReference>
<gene>
    <name evidence="2" type="ORF">E0E05_14795</name>
</gene>
<name>A0A4V1A487_9HYPH</name>